<dbReference type="GO" id="GO:0015833">
    <property type="term" value="P:peptide transport"/>
    <property type="evidence" value="ECO:0007669"/>
    <property type="project" value="InterPro"/>
</dbReference>
<feature type="transmembrane region" description="Helical" evidence="5">
    <location>
        <begin position="140"/>
        <end position="158"/>
    </location>
</feature>
<evidence type="ECO:0000313" key="7">
    <source>
        <dbReference type="Proteomes" id="UP000298180"/>
    </source>
</evidence>
<dbReference type="OrthoDB" id="9810134at2"/>
<evidence type="ECO:0000256" key="5">
    <source>
        <dbReference type="SAM" id="Phobius"/>
    </source>
</evidence>
<evidence type="ECO:0000256" key="4">
    <source>
        <dbReference type="ARBA" id="ARBA00023136"/>
    </source>
</evidence>
<sequence>MFKSFFLSRQWFHWSIAGTALILFATWYRVQLDVKINEWFGTFYDVVQKALAKPGSITIAEYWDQLQTFLNIAMIFVMVAVVLDFFIKHYIFRWRTAMNDYYMAHWDKLRHIEGAAQRVQEDTMRFASIMEGLGIEFMRSLMVLFAFLPILAGLSAKVTELPWIGPVHYSLVWVAIGFALGGTVLLAVVGIKLPGLQFQNQRVEAAYRKELVYGEDHHDRAQPPEVGRLFGNVRRNYFTLFFHYLYFDVAKWSYLQVGVLVPYVALGPTLVAGVVTLGVMQQIVRAFGRVESAFQFLVLSWSTIVELMSVYKRLRAFEMQIKAGGPPADAQPQPAGAA</sequence>
<dbReference type="GO" id="GO:0005886">
    <property type="term" value="C:plasma membrane"/>
    <property type="evidence" value="ECO:0007669"/>
    <property type="project" value="TreeGrafter"/>
</dbReference>
<dbReference type="GO" id="GO:1904680">
    <property type="term" value="F:peptide transmembrane transporter activity"/>
    <property type="evidence" value="ECO:0007669"/>
    <property type="project" value="InterPro"/>
</dbReference>
<evidence type="ECO:0000313" key="6">
    <source>
        <dbReference type="EMBL" id="TFZ02410.1"/>
    </source>
</evidence>
<dbReference type="Pfam" id="PF05992">
    <property type="entry name" value="SbmA_BacA"/>
    <property type="match status" value="1"/>
</dbReference>
<dbReference type="EMBL" id="SMLM01000002">
    <property type="protein sequence ID" value="TFZ02410.1"/>
    <property type="molecule type" value="Genomic_DNA"/>
</dbReference>
<proteinExistence type="predicted"/>
<dbReference type="InterPro" id="IPR050835">
    <property type="entry name" value="ABC_transporter_sub-D"/>
</dbReference>
<feature type="transmembrane region" description="Helical" evidence="5">
    <location>
        <begin position="12"/>
        <end position="30"/>
    </location>
</feature>
<evidence type="ECO:0000256" key="1">
    <source>
        <dbReference type="ARBA" id="ARBA00022448"/>
    </source>
</evidence>
<dbReference type="NCBIfam" id="NF009036">
    <property type="entry name" value="PRK12369.1"/>
    <property type="match status" value="1"/>
</dbReference>
<name>A0A4Z0BVL4_9BURK</name>
<dbReference type="PANTHER" id="PTHR11384:SF59">
    <property type="entry name" value="LYSOSOMAL COBALAMIN TRANSPORTER ABCD4"/>
    <property type="match status" value="1"/>
</dbReference>
<gene>
    <name evidence="6" type="primary">sbmA</name>
    <name evidence="6" type="ORF">EZ313_14175</name>
</gene>
<feature type="transmembrane region" description="Helical" evidence="5">
    <location>
        <begin position="69"/>
        <end position="87"/>
    </location>
</feature>
<keyword evidence="4 5" id="KW-0472">Membrane</keyword>
<keyword evidence="3 5" id="KW-1133">Transmembrane helix</keyword>
<dbReference type="InterPro" id="IPR009248">
    <property type="entry name" value="SbmA_BacA"/>
</dbReference>
<dbReference type="NCBIfam" id="NF008306">
    <property type="entry name" value="PRK11098.1"/>
    <property type="match status" value="1"/>
</dbReference>
<dbReference type="RefSeq" id="WP_135263937.1">
    <property type="nucleotide sequence ID" value="NZ_SMLM01000002.1"/>
</dbReference>
<reference evidence="6 7" key="1">
    <citation type="submission" date="2019-03" db="EMBL/GenBank/DDBJ databases">
        <title>Ramlibacter henchirensis DSM 14656, whole genome shotgun sequence.</title>
        <authorList>
            <person name="Zhang X."/>
            <person name="Feng G."/>
            <person name="Zhu H."/>
        </authorList>
    </citation>
    <scope>NUCLEOTIDE SEQUENCE [LARGE SCALE GENOMIC DNA]</scope>
    <source>
        <strain evidence="6 7">DSM 14656</strain>
    </source>
</reference>
<comment type="caution">
    <text evidence="6">The sequence shown here is derived from an EMBL/GenBank/DDBJ whole genome shotgun (WGS) entry which is preliminary data.</text>
</comment>
<keyword evidence="2 5" id="KW-0812">Transmembrane</keyword>
<feature type="transmembrane region" description="Helical" evidence="5">
    <location>
        <begin position="170"/>
        <end position="191"/>
    </location>
</feature>
<keyword evidence="7" id="KW-1185">Reference proteome</keyword>
<evidence type="ECO:0000256" key="2">
    <source>
        <dbReference type="ARBA" id="ARBA00022692"/>
    </source>
</evidence>
<dbReference type="AlphaFoldDB" id="A0A4Z0BVL4"/>
<feature type="transmembrane region" description="Helical" evidence="5">
    <location>
        <begin position="260"/>
        <end position="280"/>
    </location>
</feature>
<organism evidence="6 7">
    <name type="scientific">Ramlibacter henchirensis</name>
    <dbReference type="NCBI Taxonomy" id="204072"/>
    <lineage>
        <taxon>Bacteria</taxon>
        <taxon>Pseudomonadati</taxon>
        <taxon>Pseudomonadota</taxon>
        <taxon>Betaproteobacteria</taxon>
        <taxon>Burkholderiales</taxon>
        <taxon>Comamonadaceae</taxon>
        <taxon>Ramlibacter</taxon>
    </lineage>
</organism>
<keyword evidence="1" id="KW-0813">Transport</keyword>
<evidence type="ECO:0000256" key="3">
    <source>
        <dbReference type="ARBA" id="ARBA00022989"/>
    </source>
</evidence>
<accession>A0A4Z0BVL4</accession>
<protein>
    <submittedName>
        <fullName evidence="6">Peptide antibiotic transporter SbmA</fullName>
    </submittedName>
</protein>
<dbReference type="Proteomes" id="UP000298180">
    <property type="component" value="Unassembled WGS sequence"/>
</dbReference>
<dbReference type="PANTHER" id="PTHR11384">
    <property type="entry name" value="ATP-BINDING CASSETTE, SUB-FAMILY D MEMBER"/>
    <property type="match status" value="1"/>
</dbReference>
<feature type="transmembrane region" description="Helical" evidence="5">
    <location>
        <begin position="292"/>
        <end position="311"/>
    </location>
</feature>